<organism evidence="1 2">
    <name type="scientific">Solanum commersonii</name>
    <name type="common">Commerson's wild potato</name>
    <name type="synonym">Commerson's nightshade</name>
    <dbReference type="NCBI Taxonomy" id="4109"/>
    <lineage>
        <taxon>Eukaryota</taxon>
        <taxon>Viridiplantae</taxon>
        <taxon>Streptophyta</taxon>
        <taxon>Embryophyta</taxon>
        <taxon>Tracheophyta</taxon>
        <taxon>Spermatophyta</taxon>
        <taxon>Magnoliopsida</taxon>
        <taxon>eudicotyledons</taxon>
        <taxon>Gunneridae</taxon>
        <taxon>Pentapetalae</taxon>
        <taxon>asterids</taxon>
        <taxon>lamiids</taxon>
        <taxon>Solanales</taxon>
        <taxon>Solanaceae</taxon>
        <taxon>Solanoideae</taxon>
        <taxon>Solaneae</taxon>
        <taxon>Solanum</taxon>
    </lineage>
</organism>
<sequence>MSLKKDTDPELIFDLSKIISDNANQLSTRKVDDIIPTSATQFMVGNLNSIDYDIKVDHQDLQPSQRDKDLASVELCPLPESFECTKDEGRSITLEDFPMMENLYHTPHSTELTTTAFEGPLNVQSSNMYYLS</sequence>
<protein>
    <submittedName>
        <fullName evidence="1">Uncharacterized protein</fullName>
    </submittedName>
</protein>
<keyword evidence="2" id="KW-1185">Reference proteome</keyword>
<dbReference type="EMBL" id="JACXVP010000007">
    <property type="protein sequence ID" value="KAG5594860.1"/>
    <property type="molecule type" value="Genomic_DNA"/>
</dbReference>
<name>A0A9J5Y6J3_SOLCO</name>
<accession>A0A9J5Y6J3</accession>
<gene>
    <name evidence="1" type="ORF">H5410_036092</name>
</gene>
<comment type="caution">
    <text evidence="1">The sequence shown here is derived from an EMBL/GenBank/DDBJ whole genome shotgun (WGS) entry which is preliminary data.</text>
</comment>
<evidence type="ECO:0000313" key="1">
    <source>
        <dbReference type="EMBL" id="KAG5594860.1"/>
    </source>
</evidence>
<evidence type="ECO:0000313" key="2">
    <source>
        <dbReference type="Proteomes" id="UP000824120"/>
    </source>
</evidence>
<proteinExistence type="predicted"/>
<dbReference type="AlphaFoldDB" id="A0A9J5Y6J3"/>
<dbReference type="Proteomes" id="UP000824120">
    <property type="component" value="Chromosome 7"/>
</dbReference>
<reference evidence="1 2" key="1">
    <citation type="submission" date="2020-09" db="EMBL/GenBank/DDBJ databases">
        <title>De no assembly of potato wild relative species, Solanum commersonii.</title>
        <authorList>
            <person name="Cho K."/>
        </authorList>
    </citation>
    <scope>NUCLEOTIDE SEQUENCE [LARGE SCALE GENOMIC DNA]</scope>
    <source>
        <strain evidence="1">LZ3.2</strain>
        <tissue evidence="1">Leaf</tissue>
    </source>
</reference>